<dbReference type="PROSITE" id="PS50011">
    <property type="entry name" value="PROTEIN_KINASE_DOM"/>
    <property type="match status" value="1"/>
</dbReference>
<name>A0A7R8X6B6_9CRUS</name>
<evidence type="ECO:0000256" key="3">
    <source>
        <dbReference type="ARBA" id="ARBA00022679"/>
    </source>
</evidence>
<evidence type="ECO:0000256" key="6">
    <source>
        <dbReference type="ARBA" id="ARBA00022840"/>
    </source>
</evidence>
<dbReference type="GO" id="GO:0005634">
    <property type="term" value="C:nucleus"/>
    <property type="evidence" value="ECO:0007669"/>
    <property type="project" value="TreeGrafter"/>
</dbReference>
<evidence type="ECO:0000256" key="1">
    <source>
        <dbReference type="ARBA" id="ARBA00006485"/>
    </source>
</evidence>
<evidence type="ECO:0000256" key="4">
    <source>
        <dbReference type="ARBA" id="ARBA00022741"/>
    </source>
</evidence>
<dbReference type="InterPro" id="IPR000719">
    <property type="entry name" value="Prot_kinase_dom"/>
</dbReference>
<dbReference type="GO" id="GO:0005524">
    <property type="term" value="F:ATP binding"/>
    <property type="evidence" value="ECO:0007669"/>
    <property type="project" value="UniProtKB-KW"/>
</dbReference>
<reference evidence="9" key="1">
    <citation type="submission" date="2020-11" db="EMBL/GenBank/DDBJ databases">
        <authorList>
            <person name="Tran Van P."/>
        </authorList>
    </citation>
    <scope>NUCLEOTIDE SEQUENCE</scope>
</reference>
<protein>
    <recommendedName>
        <fullName evidence="8">Protein kinase domain-containing protein</fullName>
    </recommendedName>
</protein>
<keyword evidence="6" id="KW-0067">ATP-binding</keyword>
<dbReference type="SMART" id="SM00220">
    <property type="entry name" value="S_TKc"/>
    <property type="match status" value="1"/>
</dbReference>
<dbReference type="InterPro" id="IPR011009">
    <property type="entry name" value="Kinase-like_dom_sf"/>
</dbReference>
<dbReference type="AlphaFoldDB" id="A0A7R8X6B6"/>
<evidence type="ECO:0000256" key="5">
    <source>
        <dbReference type="ARBA" id="ARBA00022777"/>
    </source>
</evidence>
<dbReference type="GO" id="GO:0007346">
    <property type="term" value="P:regulation of mitotic cell cycle"/>
    <property type="evidence" value="ECO:0007669"/>
    <property type="project" value="InterPro"/>
</dbReference>
<dbReference type="Proteomes" id="UP000677054">
    <property type="component" value="Unassembled WGS sequence"/>
</dbReference>
<dbReference type="EMBL" id="LR900107">
    <property type="protein sequence ID" value="CAD7244234.1"/>
    <property type="molecule type" value="Genomic_DNA"/>
</dbReference>
<dbReference type="OrthoDB" id="1732493at2759"/>
<comment type="similarity">
    <text evidence="1">Belongs to the protein kinase superfamily. CMGC Ser/Thr protein kinase family. CDC2/CDKX subfamily.</text>
</comment>
<dbReference type="CDD" id="cd07845">
    <property type="entry name" value="STKc_CDK10"/>
    <property type="match status" value="1"/>
</dbReference>
<dbReference type="InterPro" id="IPR050108">
    <property type="entry name" value="CDK"/>
</dbReference>
<keyword evidence="3" id="KW-0808">Transferase</keyword>
<dbReference type="InterPro" id="IPR008271">
    <property type="entry name" value="Ser/Thr_kinase_AS"/>
</dbReference>
<evidence type="ECO:0000256" key="7">
    <source>
        <dbReference type="SAM" id="MobiDB-lite"/>
    </source>
</evidence>
<dbReference type="FunFam" id="3.30.200.20:FF:000646">
    <property type="entry name" value="Cyclin dependent kinase 10"/>
    <property type="match status" value="1"/>
</dbReference>
<organism evidence="9">
    <name type="scientific">Darwinula stevensoni</name>
    <dbReference type="NCBI Taxonomy" id="69355"/>
    <lineage>
        <taxon>Eukaryota</taxon>
        <taxon>Metazoa</taxon>
        <taxon>Ecdysozoa</taxon>
        <taxon>Arthropoda</taxon>
        <taxon>Crustacea</taxon>
        <taxon>Oligostraca</taxon>
        <taxon>Ostracoda</taxon>
        <taxon>Podocopa</taxon>
        <taxon>Podocopida</taxon>
        <taxon>Darwinulocopina</taxon>
        <taxon>Darwinuloidea</taxon>
        <taxon>Darwinulidae</taxon>
        <taxon>Darwinula</taxon>
    </lineage>
</organism>
<dbReference type="PROSITE" id="PS00108">
    <property type="entry name" value="PROTEIN_KINASE_ST"/>
    <property type="match status" value="1"/>
</dbReference>
<feature type="compositionally biased region" description="Basic and acidic residues" evidence="7">
    <location>
        <begin position="41"/>
        <end position="56"/>
    </location>
</feature>
<evidence type="ECO:0000256" key="2">
    <source>
        <dbReference type="ARBA" id="ARBA00022527"/>
    </source>
</evidence>
<dbReference type="FunFam" id="1.10.510.10:FF:000533">
    <property type="entry name" value="cyclin-dependent kinase 10"/>
    <property type="match status" value="1"/>
</dbReference>
<dbReference type="PANTHER" id="PTHR24056">
    <property type="entry name" value="CELL DIVISION PROTEIN KINASE"/>
    <property type="match status" value="1"/>
</dbReference>
<evidence type="ECO:0000313" key="10">
    <source>
        <dbReference type="Proteomes" id="UP000677054"/>
    </source>
</evidence>
<sequence length="460" mass="50685">GSPLPTGDVLEVWSLKIEKLKKKGSTGEVIYLLLLRKGSSGEEKSATKEHNQDLKGDGPQYANTAINNQTPCSATIRTYKAASPEMERSGSPERRDLGISFISGNVMTIPEGDVFGRCRPVTDFEKLNRIGQDRGKDTLTNEIVALKRLKIDKRSGDGFPISSLREVSLLLKCHHENIVNLKEVVVGRSLDSVFLVMEYCEQDLASLLDNMNAPFNESQVKCILQQVLKGLGYLHSNYIVHRDLKVSNLLLTDTGIVKIADFGLARFMGTGEKPMTPMVVTLWYRAPEVLLGAKTQTSAVDMWACGCIFGELLLHKPLLPGKSELHQLELIVDLLGSPSESIWPGFSSLPALQNFTIKSQPYNHLKVKFPNLSPAGLKLLNFLFMFDPKKRGTAEQCLESQYFQENPFPCSPSLMPTFPQHRNIKAEGGDSKAAGTSKPLSISEDISLSDLLEGILAKGP</sequence>
<proteinExistence type="inferred from homology"/>
<dbReference type="GO" id="GO:0004693">
    <property type="term" value="F:cyclin-dependent protein serine/threonine kinase activity"/>
    <property type="evidence" value="ECO:0007669"/>
    <property type="project" value="InterPro"/>
</dbReference>
<evidence type="ECO:0000259" key="8">
    <source>
        <dbReference type="PROSITE" id="PS50011"/>
    </source>
</evidence>
<dbReference type="Gene3D" id="1.10.510.10">
    <property type="entry name" value="Transferase(Phosphotransferase) domain 1"/>
    <property type="match status" value="1"/>
</dbReference>
<dbReference type="Gene3D" id="3.30.200.20">
    <property type="entry name" value="Phosphorylase Kinase, domain 1"/>
    <property type="match status" value="1"/>
</dbReference>
<keyword evidence="10" id="KW-1185">Reference proteome</keyword>
<feature type="region of interest" description="Disordered" evidence="7">
    <location>
        <begin position="41"/>
        <end position="68"/>
    </location>
</feature>
<keyword evidence="4" id="KW-0547">Nucleotide-binding</keyword>
<dbReference type="InterPro" id="IPR044093">
    <property type="entry name" value="STKc_CDK10"/>
</dbReference>
<evidence type="ECO:0000313" key="9">
    <source>
        <dbReference type="EMBL" id="CAD7244234.1"/>
    </source>
</evidence>
<accession>A0A7R8X6B6</accession>
<feature type="non-terminal residue" evidence="9">
    <location>
        <position position="1"/>
    </location>
</feature>
<dbReference type="EMBL" id="CAJPEV010000590">
    <property type="protein sequence ID" value="CAG0886739.1"/>
    <property type="molecule type" value="Genomic_DNA"/>
</dbReference>
<keyword evidence="2" id="KW-0723">Serine/threonine-protein kinase</keyword>
<feature type="domain" description="Protein kinase" evidence="8">
    <location>
        <begin position="104"/>
        <end position="403"/>
    </location>
</feature>
<keyword evidence="5" id="KW-0418">Kinase</keyword>
<dbReference type="SUPFAM" id="SSF56112">
    <property type="entry name" value="Protein kinase-like (PK-like)"/>
    <property type="match status" value="1"/>
</dbReference>
<dbReference type="Pfam" id="PF00069">
    <property type="entry name" value="Pkinase"/>
    <property type="match status" value="1"/>
</dbReference>
<dbReference type="PANTHER" id="PTHR24056:SF508">
    <property type="entry name" value="CYCLIN-DEPENDENT KINASE 10"/>
    <property type="match status" value="1"/>
</dbReference>
<gene>
    <name evidence="9" type="ORF">DSTB1V02_LOCUS4134</name>
</gene>